<dbReference type="SUPFAM" id="SSF88659">
    <property type="entry name" value="Sigma3 and sigma4 domains of RNA polymerase sigma factors"/>
    <property type="match status" value="1"/>
</dbReference>
<dbReference type="GO" id="GO:0006352">
    <property type="term" value="P:DNA-templated transcription initiation"/>
    <property type="evidence" value="ECO:0007669"/>
    <property type="project" value="InterPro"/>
</dbReference>
<dbReference type="InterPro" id="IPR014284">
    <property type="entry name" value="RNA_pol_sigma-70_dom"/>
</dbReference>
<dbReference type="InterPro" id="IPR036388">
    <property type="entry name" value="WH-like_DNA-bd_sf"/>
</dbReference>
<dbReference type="CDD" id="cd06171">
    <property type="entry name" value="Sigma70_r4"/>
    <property type="match status" value="1"/>
</dbReference>
<comment type="similarity">
    <text evidence="1 6">Belongs to the sigma-70 factor family. ECF subfamily.</text>
</comment>
<dbReference type="InterPro" id="IPR039425">
    <property type="entry name" value="RNA_pol_sigma-70-like"/>
</dbReference>
<comment type="caution">
    <text evidence="10">The sequence shown here is derived from an EMBL/GenBank/DDBJ whole genome shotgun (WGS) entry which is preliminary data.</text>
</comment>
<dbReference type="GO" id="GO:0016987">
    <property type="term" value="F:sigma factor activity"/>
    <property type="evidence" value="ECO:0007669"/>
    <property type="project" value="UniProtKB-KW"/>
</dbReference>
<dbReference type="RefSeq" id="WP_307245652.1">
    <property type="nucleotide sequence ID" value="NZ_JAUSUZ010000001.1"/>
</dbReference>
<feature type="domain" description="RNA polymerase sigma-70 region 2" evidence="8">
    <location>
        <begin position="39"/>
        <end position="105"/>
    </location>
</feature>
<dbReference type="EMBL" id="JAUSUZ010000001">
    <property type="protein sequence ID" value="MDQ0370004.1"/>
    <property type="molecule type" value="Genomic_DNA"/>
</dbReference>
<dbReference type="PANTHER" id="PTHR43133">
    <property type="entry name" value="RNA POLYMERASE ECF-TYPE SIGMA FACTO"/>
    <property type="match status" value="1"/>
</dbReference>
<dbReference type="AlphaFoldDB" id="A0AAE3W7C7"/>
<keyword evidence="2 6" id="KW-0805">Transcription regulation</keyword>
<name>A0AAE3W7C7_9ACTN</name>
<accession>A0AAE3W7C7</accession>
<dbReference type="Gene3D" id="1.10.10.10">
    <property type="entry name" value="Winged helix-like DNA-binding domain superfamily/Winged helix DNA-binding domain"/>
    <property type="match status" value="1"/>
</dbReference>
<feature type="region of interest" description="Disordered" evidence="7">
    <location>
        <begin position="1"/>
        <end position="27"/>
    </location>
</feature>
<dbReference type="InterPro" id="IPR000838">
    <property type="entry name" value="RNA_pol_sigma70_ECF_CS"/>
</dbReference>
<evidence type="ECO:0000313" key="10">
    <source>
        <dbReference type="EMBL" id="MDQ0370004.1"/>
    </source>
</evidence>
<feature type="domain" description="RNA polymerase sigma-70 region 4" evidence="9">
    <location>
        <begin position="138"/>
        <end position="186"/>
    </location>
</feature>
<keyword evidence="3 6" id="KW-0731">Sigma factor</keyword>
<dbReference type="Proteomes" id="UP001240236">
    <property type="component" value="Unassembled WGS sequence"/>
</dbReference>
<dbReference type="InterPro" id="IPR013324">
    <property type="entry name" value="RNA_pol_sigma_r3/r4-like"/>
</dbReference>
<dbReference type="InterPro" id="IPR007630">
    <property type="entry name" value="RNA_pol_sigma70_r4"/>
</dbReference>
<dbReference type="NCBIfam" id="TIGR02937">
    <property type="entry name" value="sigma70-ECF"/>
    <property type="match status" value="1"/>
</dbReference>
<dbReference type="Pfam" id="PF04542">
    <property type="entry name" value="Sigma70_r2"/>
    <property type="match status" value="1"/>
</dbReference>
<dbReference type="InterPro" id="IPR013325">
    <property type="entry name" value="RNA_pol_sigma_r2"/>
</dbReference>
<evidence type="ECO:0000256" key="4">
    <source>
        <dbReference type="ARBA" id="ARBA00023125"/>
    </source>
</evidence>
<gene>
    <name evidence="10" type="ORF">J2S42_006673</name>
</gene>
<evidence type="ECO:0000259" key="8">
    <source>
        <dbReference type="Pfam" id="PF04542"/>
    </source>
</evidence>
<feature type="compositionally biased region" description="Low complexity" evidence="7">
    <location>
        <begin position="17"/>
        <end position="27"/>
    </location>
</feature>
<evidence type="ECO:0000256" key="3">
    <source>
        <dbReference type="ARBA" id="ARBA00023082"/>
    </source>
</evidence>
<sequence>MRDSLEASMPAMRDDAAVSTADDASAAWPPEERMRRIHEAHAAPVLRFLMRLTLGDQDLAEDLLQETMLRAWRNLDALPKEIERVAPWLYTVARNVAIDAARARRARPPEVAVADITRLPQPGDAVDGLVSGHIVRQALARLSPEHRAVLIEVYFRGSSTAEAAARLGIPEGTVKSRAYYAVRSMRAAVGSVEPE</sequence>
<dbReference type="PROSITE" id="PS01063">
    <property type="entry name" value="SIGMA70_ECF"/>
    <property type="match status" value="1"/>
</dbReference>
<evidence type="ECO:0000256" key="7">
    <source>
        <dbReference type="SAM" id="MobiDB-lite"/>
    </source>
</evidence>
<dbReference type="InterPro" id="IPR007627">
    <property type="entry name" value="RNA_pol_sigma70_r2"/>
</dbReference>
<keyword evidence="4 6" id="KW-0238">DNA-binding</keyword>
<evidence type="ECO:0000313" key="11">
    <source>
        <dbReference type="Proteomes" id="UP001240236"/>
    </source>
</evidence>
<dbReference type="SUPFAM" id="SSF88946">
    <property type="entry name" value="Sigma2 domain of RNA polymerase sigma factors"/>
    <property type="match status" value="1"/>
</dbReference>
<evidence type="ECO:0000256" key="5">
    <source>
        <dbReference type="ARBA" id="ARBA00023163"/>
    </source>
</evidence>
<evidence type="ECO:0000256" key="2">
    <source>
        <dbReference type="ARBA" id="ARBA00023015"/>
    </source>
</evidence>
<organism evidence="10 11">
    <name type="scientific">Catenuloplanes indicus</name>
    <dbReference type="NCBI Taxonomy" id="137267"/>
    <lineage>
        <taxon>Bacteria</taxon>
        <taxon>Bacillati</taxon>
        <taxon>Actinomycetota</taxon>
        <taxon>Actinomycetes</taxon>
        <taxon>Micromonosporales</taxon>
        <taxon>Micromonosporaceae</taxon>
        <taxon>Catenuloplanes</taxon>
    </lineage>
</organism>
<dbReference type="Gene3D" id="1.10.1740.10">
    <property type="match status" value="1"/>
</dbReference>
<keyword evidence="11" id="KW-1185">Reference proteome</keyword>
<proteinExistence type="inferred from homology"/>
<dbReference type="PANTHER" id="PTHR43133:SF52">
    <property type="entry name" value="ECF RNA POLYMERASE SIGMA FACTOR SIGL"/>
    <property type="match status" value="1"/>
</dbReference>
<evidence type="ECO:0000256" key="6">
    <source>
        <dbReference type="RuleBase" id="RU000716"/>
    </source>
</evidence>
<evidence type="ECO:0000256" key="1">
    <source>
        <dbReference type="ARBA" id="ARBA00010641"/>
    </source>
</evidence>
<protein>
    <recommendedName>
        <fullName evidence="6">RNA polymerase sigma factor</fullName>
    </recommendedName>
</protein>
<keyword evidence="5 6" id="KW-0804">Transcription</keyword>
<dbReference type="Pfam" id="PF04545">
    <property type="entry name" value="Sigma70_r4"/>
    <property type="match status" value="1"/>
</dbReference>
<evidence type="ECO:0000259" key="9">
    <source>
        <dbReference type="Pfam" id="PF04545"/>
    </source>
</evidence>
<dbReference type="GO" id="GO:0003677">
    <property type="term" value="F:DNA binding"/>
    <property type="evidence" value="ECO:0007669"/>
    <property type="project" value="UniProtKB-KW"/>
</dbReference>
<reference evidence="10 11" key="1">
    <citation type="submission" date="2023-07" db="EMBL/GenBank/DDBJ databases">
        <title>Sequencing the genomes of 1000 actinobacteria strains.</title>
        <authorList>
            <person name="Klenk H.-P."/>
        </authorList>
    </citation>
    <scope>NUCLEOTIDE SEQUENCE [LARGE SCALE GENOMIC DNA]</scope>
    <source>
        <strain evidence="10 11">DSM 44709</strain>
    </source>
</reference>